<dbReference type="InterPro" id="IPR025392">
    <property type="entry name" value="DUF4124"/>
</dbReference>
<dbReference type="EMBL" id="VDUY01000003">
    <property type="protein sequence ID" value="TXL65918.1"/>
    <property type="molecule type" value="Genomic_DNA"/>
</dbReference>
<evidence type="ECO:0000313" key="5">
    <source>
        <dbReference type="Proteomes" id="UP000321548"/>
    </source>
</evidence>
<feature type="signal peptide" evidence="2">
    <location>
        <begin position="1"/>
        <end position="29"/>
    </location>
</feature>
<sequence>MKHAQPFSPPLIAAAVGLAAALASPPALAQVYRCESDTGVPVYQGTPSGKNCRALDMAPLTTIPSPKLPAGAGKPSAPPAGQAGTARPAASAGMPADFPRVDASTQRSRDGERRSILEAELAKEENRLESLRREYNDGQPDRLGSERNYQKYLDRVERLKEDIARSEANIGALQRELAAIRE</sequence>
<comment type="caution">
    <text evidence="4">The sequence shown here is derived from an EMBL/GenBank/DDBJ whole genome shotgun (WGS) entry which is preliminary data.</text>
</comment>
<accession>A0A5C8NXB0</accession>
<feature type="domain" description="DUF4124" evidence="3">
    <location>
        <begin position="18"/>
        <end position="69"/>
    </location>
</feature>
<feature type="chain" id="PRO_5022943331" evidence="2">
    <location>
        <begin position="30"/>
        <end position="182"/>
    </location>
</feature>
<dbReference type="Proteomes" id="UP000321548">
    <property type="component" value="Unassembled WGS sequence"/>
</dbReference>
<keyword evidence="5" id="KW-1185">Reference proteome</keyword>
<protein>
    <submittedName>
        <fullName evidence="4">DUF4124 domain-containing protein</fullName>
    </submittedName>
</protein>
<reference evidence="4 5" key="1">
    <citation type="submission" date="2019-06" db="EMBL/GenBank/DDBJ databases">
        <title>Quisquiliibacterium sp. nov., isolated from a maize field.</title>
        <authorList>
            <person name="Lin S.-Y."/>
            <person name="Tsai C.-F."/>
            <person name="Young C.-C."/>
        </authorList>
    </citation>
    <scope>NUCLEOTIDE SEQUENCE [LARGE SCALE GENOMIC DNA]</scope>
    <source>
        <strain evidence="4 5">CC-CFT501</strain>
    </source>
</reference>
<dbReference type="Pfam" id="PF13511">
    <property type="entry name" value="DUF4124"/>
    <property type="match status" value="1"/>
</dbReference>
<evidence type="ECO:0000256" key="1">
    <source>
        <dbReference type="SAM" id="MobiDB-lite"/>
    </source>
</evidence>
<name>A0A5C8NXB0_9BURK</name>
<keyword evidence="2" id="KW-0732">Signal</keyword>
<evidence type="ECO:0000259" key="3">
    <source>
        <dbReference type="Pfam" id="PF13511"/>
    </source>
</evidence>
<gene>
    <name evidence="4" type="ORF">FHP08_07480</name>
</gene>
<feature type="compositionally biased region" description="Basic and acidic residues" evidence="1">
    <location>
        <begin position="107"/>
        <end position="121"/>
    </location>
</feature>
<feature type="compositionally biased region" description="Low complexity" evidence="1">
    <location>
        <begin position="69"/>
        <end position="84"/>
    </location>
</feature>
<evidence type="ECO:0000256" key="2">
    <source>
        <dbReference type="SAM" id="SignalP"/>
    </source>
</evidence>
<feature type="region of interest" description="Disordered" evidence="1">
    <location>
        <begin position="63"/>
        <end position="121"/>
    </location>
</feature>
<proteinExistence type="predicted"/>
<organism evidence="4 5">
    <name type="scientific">Zeimonas arvi</name>
    <dbReference type="NCBI Taxonomy" id="2498847"/>
    <lineage>
        <taxon>Bacteria</taxon>
        <taxon>Pseudomonadati</taxon>
        <taxon>Pseudomonadota</taxon>
        <taxon>Betaproteobacteria</taxon>
        <taxon>Burkholderiales</taxon>
        <taxon>Burkholderiaceae</taxon>
        <taxon>Zeimonas</taxon>
    </lineage>
</organism>
<dbReference type="AlphaFoldDB" id="A0A5C8NXB0"/>
<evidence type="ECO:0000313" key="4">
    <source>
        <dbReference type="EMBL" id="TXL65918.1"/>
    </source>
</evidence>
<dbReference type="OrthoDB" id="5298561at2"/>
<dbReference type="RefSeq" id="WP_147703833.1">
    <property type="nucleotide sequence ID" value="NZ_VDUY01000003.1"/>
</dbReference>